<dbReference type="AlphaFoldDB" id="A0A1F7TLH4"/>
<comment type="caution">
    <text evidence="2">The sequence shown here is derived from an EMBL/GenBank/DDBJ whole genome shotgun (WGS) entry which is preliminary data.</text>
</comment>
<gene>
    <name evidence="2" type="ORF">A2856_02135</name>
</gene>
<name>A0A1F7TLH4_9BACT</name>
<keyword evidence="1" id="KW-1133">Transmembrane helix</keyword>
<evidence type="ECO:0000313" key="3">
    <source>
        <dbReference type="Proteomes" id="UP000177885"/>
    </source>
</evidence>
<evidence type="ECO:0000313" key="2">
    <source>
        <dbReference type="EMBL" id="OGL66468.1"/>
    </source>
</evidence>
<reference evidence="2 3" key="1">
    <citation type="journal article" date="2016" name="Nat. Commun.">
        <title>Thousands of microbial genomes shed light on interconnected biogeochemical processes in an aquifer system.</title>
        <authorList>
            <person name="Anantharaman K."/>
            <person name="Brown C.T."/>
            <person name="Hug L.A."/>
            <person name="Sharon I."/>
            <person name="Castelle C.J."/>
            <person name="Probst A.J."/>
            <person name="Thomas B.C."/>
            <person name="Singh A."/>
            <person name="Wilkins M.J."/>
            <person name="Karaoz U."/>
            <person name="Brodie E.L."/>
            <person name="Williams K.H."/>
            <person name="Hubbard S.S."/>
            <person name="Banfield J.F."/>
        </authorList>
    </citation>
    <scope>NUCLEOTIDE SEQUENCE [LARGE SCALE GENOMIC DNA]</scope>
</reference>
<keyword evidence="1" id="KW-0812">Transmembrane</keyword>
<protein>
    <submittedName>
        <fullName evidence="2">Uncharacterized protein</fullName>
    </submittedName>
</protein>
<keyword evidence="1" id="KW-0472">Membrane</keyword>
<accession>A0A1F7TLH4</accession>
<dbReference type="STRING" id="1802385.A2856_02135"/>
<sequence>MTFRGYLAVMALASVAAWLSWIIVLVAIDPSAAGPIGFVFFYLTLSAALVGTLATALSGIRAWARSEELPSRHVSRSLRQAILVAALVLVALLLLPKGLLTWWTAVLLVLFFSILELAFVSAQKGRG</sequence>
<evidence type="ECO:0000256" key="1">
    <source>
        <dbReference type="SAM" id="Phobius"/>
    </source>
</evidence>
<feature type="transmembrane region" description="Helical" evidence="1">
    <location>
        <begin position="7"/>
        <end position="28"/>
    </location>
</feature>
<feature type="transmembrane region" description="Helical" evidence="1">
    <location>
        <begin position="34"/>
        <end position="57"/>
    </location>
</feature>
<organism evidence="2 3">
    <name type="scientific">Candidatus Uhrbacteria bacterium RIFCSPHIGHO2_01_FULL_63_20</name>
    <dbReference type="NCBI Taxonomy" id="1802385"/>
    <lineage>
        <taxon>Bacteria</taxon>
        <taxon>Candidatus Uhriibacteriota</taxon>
    </lineage>
</organism>
<dbReference type="EMBL" id="MGDT01000007">
    <property type="protein sequence ID" value="OGL66468.1"/>
    <property type="molecule type" value="Genomic_DNA"/>
</dbReference>
<proteinExistence type="predicted"/>
<feature type="transmembrane region" description="Helical" evidence="1">
    <location>
        <begin position="102"/>
        <end position="122"/>
    </location>
</feature>
<dbReference type="Proteomes" id="UP000177885">
    <property type="component" value="Unassembled WGS sequence"/>
</dbReference>
<feature type="transmembrane region" description="Helical" evidence="1">
    <location>
        <begin position="78"/>
        <end position="96"/>
    </location>
</feature>